<dbReference type="GO" id="GO:0003700">
    <property type="term" value="F:DNA-binding transcription factor activity"/>
    <property type="evidence" value="ECO:0007669"/>
    <property type="project" value="TreeGrafter"/>
</dbReference>
<keyword evidence="7" id="KW-1185">Reference proteome</keyword>
<feature type="domain" description="HTH tetR-type" evidence="5">
    <location>
        <begin position="23"/>
        <end position="83"/>
    </location>
</feature>
<evidence type="ECO:0000256" key="1">
    <source>
        <dbReference type="ARBA" id="ARBA00023015"/>
    </source>
</evidence>
<keyword evidence="3" id="KW-0804">Transcription</keyword>
<dbReference type="Pfam" id="PF00440">
    <property type="entry name" value="TetR_N"/>
    <property type="match status" value="1"/>
</dbReference>
<dbReference type="GO" id="GO:0000976">
    <property type="term" value="F:transcription cis-regulatory region binding"/>
    <property type="evidence" value="ECO:0007669"/>
    <property type="project" value="TreeGrafter"/>
</dbReference>
<evidence type="ECO:0000259" key="5">
    <source>
        <dbReference type="PROSITE" id="PS50977"/>
    </source>
</evidence>
<sequence length="229" mass="24851">MTPSPPPAAAPPSGLPLRERKKLRTRHALIDTALRMFTERGFDGATLDELCDAVEVSKRTFFRTFASKEDVAMAPAEDMWRAFADRLAGRDLGGRPVAAELRAVLRETVAAMPDEGWEHRMLLSRRLAAATPSMDAHGLHFCNRTSARIVADLHRRLDVDPADPRPRLAIDLVVAAWHHALETWTAQEGGHTRGALAARLDAAFDALPGALSFAAPARADSPPPAESTG</sequence>
<evidence type="ECO:0000313" key="6">
    <source>
        <dbReference type="EMBL" id="MDA0563279.1"/>
    </source>
</evidence>
<feature type="DNA-binding region" description="H-T-H motif" evidence="4">
    <location>
        <begin position="46"/>
        <end position="65"/>
    </location>
</feature>
<comment type="caution">
    <text evidence="6">The sequence shown here is derived from an EMBL/GenBank/DDBJ whole genome shotgun (WGS) entry which is preliminary data.</text>
</comment>
<keyword evidence="1" id="KW-0805">Transcription regulation</keyword>
<organism evidence="6 7">
    <name type="scientific">Streptomonospora mangrovi</name>
    <dbReference type="NCBI Taxonomy" id="2883123"/>
    <lineage>
        <taxon>Bacteria</taxon>
        <taxon>Bacillati</taxon>
        <taxon>Actinomycetota</taxon>
        <taxon>Actinomycetes</taxon>
        <taxon>Streptosporangiales</taxon>
        <taxon>Nocardiopsidaceae</taxon>
        <taxon>Streptomonospora</taxon>
    </lineage>
</organism>
<dbReference type="InterPro" id="IPR001647">
    <property type="entry name" value="HTH_TetR"/>
</dbReference>
<reference evidence="6" key="1">
    <citation type="submission" date="2021-10" db="EMBL/GenBank/DDBJ databases">
        <title>Streptomonospora sp. nov., isolated from mangrove soil.</title>
        <authorList>
            <person name="Chen X."/>
            <person name="Ge X."/>
            <person name="Liu W."/>
        </authorList>
    </citation>
    <scope>NUCLEOTIDE SEQUENCE</scope>
    <source>
        <strain evidence="6">S1-112</strain>
    </source>
</reference>
<name>A0A9X3SFT0_9ACTN</name>
<dbReference type="RefSeq" id="WP_270070573.1">
    <property type="nucleotide sequence ID" value="NZ_JAJAQC010000004.1"/>
</dbReference>
<dbReference type="EMBL" id="JAJAQC010000004">
    <property type="protein sequence ID" value="MDA0563279.1"/>
    <property type="molecule type" value="Genomic_DNA"/>
</dbReference>
<dbReference type="PRINTS" id="PR00455">
    <property type="entry name" value="HTHTETR"/>
</dbReference>
<evidence type="ECO:0000256" key="3">
    <source>
        <dbReference type="ARBA" id="ARBA00023163"/>
    </source>
</evidence>
<dbReference type="Gene3D" id="1.10.10.60">
    <property type="entry name" value="Homeodomain-like"/>
    <property type="match status" value="1"/>
</dbReference>
<dbReference type="PANTHER" id="PTHR30055">
    <property type="entry name" value="HTH-TYPE TRANSCRIPTIONAL REGULATOR RUTR"/>
    <property type="match status" value="1"/>
</dbReference>
<dbReference type="InterPro" id="IPR041347">
    <property type="entry name" value="MftR_C"/>
</dbReference>
<dbReference type="Pfam" id="PF17754">
    <property type="entry name" value="TetR_C_14"/>
    <property type="match status" value="1"/>
</dbReference>
<dbReference type="PANTHER" id="PTHR30055:SF238">
    <property type="entry name" value="MYCOFACTOCIN BIOSYNTHESIS TRANSCRIPTIONAL REGULATOR MFTR-RELATED"/>
    <property type="match status" value="1"/>
</dbReference>
<evidence type="ECO:0000256" key="4">
    <source>
        <dbReference type="PROSITE-ProRule" id="PRU00335"/>
    </source>
</evidence>
<dbReference type="SUPFAM" id="SSF46689">
    <property type="entry name" value="Homeodomain-like"/>
    <property type="match status" value="1"/>
</dbReference>
<evidence type="ECO:0000256" key="2">
    <source>
        <dbReference type="ARBA" id="ARBA00023125"/>
    </source>
</evidence>
<keyword evidence="2 4" id="KW-0238">DNA-binding</keyword>
<evidence type="ECO:0000313" key="7">
    <source>
        <dbReference type="Proteomes" id="UP001140076"/>
    </source>
</evidence>
<dbReference type="InterPro" id="IPR050109">
    <property type="entry name" value="HTH-type_TetR-like_transc_reg"/>
</dbReference>
<dbReference type="Proteomes" id="UP001140076">
    <property type="component" value="Unassembled WGS sequence"/>
</dbReference>
<dbReference type="InterPro" id="IPR009057">
    <property type="entry name" value="Homeodomain-like_sf"/>
</dbReference>
<gene>
    <name evidence="6" type="ORF">LG943_02880</name>
</gene>
<protein>
    <submittedName>
        <fullName evidence="6">TetR/AcrR family transcriptional regulator</fullName>
    </submittedName>
</protein>
<proteinExistence type="predicted"/>
<dbReference type="AlphaFoldDB" id="A0A9X3SFT0"/>
<dbReference type="Gene3D" id="1.10.357.10">
    <property type="entry name" value="Tetracycline Repressor, domain 2"/>
    <property type="match status" value="1"/>
</dbReference>
<dbReference type="PROSITE" id="PS50977">
    <property type="entry name" value="HTH_TETR_2"/>
    <property type="match status" value="1"/>
</dbReference>
<accession>A0A9X3SFT0</accession>